<dbReference type="SUPFAM" id="SSF48179">
    <property type="entry name" value="6-phosphogluconate dehydrogenase C-terminal domain-like"/>
    <property type="match status" value="1"/>
</dbReference>
<protein>
    <submittedName>
        <fullName evidence="2">DUF2520 domain-containing protein</fullName>
    </submittedName>
</protein>
<dbReference type="InterPro" id="IPR037108">
    <property type="entry name" value="TM1727-like_C_sf"/>
</dbReference>
<dbReference type="Pfam" id="PF10728">
    <property type="entry name" value="DUF2520"/>
    <property type="match status" value="1"/>
</dbReference>
<name>A0A4U6QKR1_9ACTN</name>
<dbReference type="RefSeq" id="WP_137448029.1">
    <property type="nucleotide sequence ID" value="NZ_SZZH01000001.1"/>
</dbReference>
<dbReference type="SUPFAM" id="SSF51735">
    <property type="entry name" value="NAD(P)-binding Rossmann-fold domains"/>
    <property type="match status" value="1"/>
</dbReference>
<dbReference type="InterPro" id="IPR036291">
    <property type="entry name" value="NAD(P)-bd_dom_sf"/>
</dbReference>
<gene>
    <name evidence="2" type="ORF">FDO65_03315</name>
</gene>
<feature type="domain" description="DUF2520" evidence="1">
    <location>
        <begin position="87"/>
        <end position="207"/>
    </location>
</feature>
<evidence type="ECO:0000313" key="2">
    <source>
        <dbReference type="EMBL" id="TKV60726.1"/>
    </source>
</evidence>
<dbReference type="Proteomes" id="UP000306985">
    <property type="component" value="Unassembled WGS sequence"/>
</dbReference>
<dbReference type="PANTHER" id="PTHR40459:SF1">
    <property type="entry name" value="CONSERVED HYPOTHETICAL ALANINE AND LEUCINE RICH PROTEIN"/>
    <property type="match status" value="1"/>
</dbReference>
<evidence type="ECO:0000313" key="3">
    <source>
        <dbReference type="Proteomes" id="UP000306985"/>
    </source>
</evidence>
<comment type="caution">
    <text evidence="2">The sequence shown here is derived from an EMBL/GenBank/DDBJ whole genome shotgun (WGS) entry which is preliminary data.</text>
</comment>
<dbReference type="InterPro" id="IPR018931">
    <property type="entry name" value="DUF2520"/>
</dbReference>
<dbReference type="EMBL" id="SZZH01000001">
    <property type="protein sequence ID" value="TKV60726.1"/>
    <property type="molecule type" value="Genomic_DNA"/>
</dbReference>
<dbReference type="InterPro" id="IPR008927">
    <property type="entry name" value="6-PGluconate_DH-like_C_sf"/>
</dbReference>
<sequence>MLRALLHADVPVTGPHGRGFDGSGAAVVLLCVPDGAIAAAAAQIQPGPLVGHCSGATGLDALGGRGFRLHPLMTVPTTGADFTGVTAAVGGTDPAALAVARELAERLGLRPVVVAETDRVAYHAAAAFAANFLVTLESAAADLMATAGLDRQVLVPLARAALENWAATGSAALTGPVARGDEAVVAAHRQVIADRRAELVPLFDELVAATRRLV</sequence>
<dbReference type="AlphaFoldDB" id="A0A4U6QKR1"/>
<keyword evidence="3" id="KW-1185">Reference proteome</keyword>
<proteinExistence type="predicted"/>
<evidence type="ECO:0000259" key="1">
    <source>
        <dbReference type="Pfam" id="PF10728"/>
    </source>
</evidence>
<dbReference type="Gene3D" id="3.40.50.720">
    <property type="entry name" value="NAD(P)-binding Rossmann-like Domain"/>
    <property type="match status" value="1"/>
</dbReference>
<reference evidence="2 3" key="1">
    <citation type="submission" date="2019-05" db="EMBL/GenBank/DDBJ databases">
        <title>Nakamurella sp. N5BH11, whole genome shotgun sequence.</title>
        <authorList>
            <person name="Tuo L."/>
        </authorList>
    </citation>
    <scope>NUCLEOTIDE SEQUENCE [LARGE SCALE GENOMIC DNA]</scope>
    <source>
        <strain evidence="2 3">N5BH11</strain>
    </source>
</reference>
<organism evidence="2 3">
    <name type="scientific">Nakamurella flava</name>
    <dbReference type="NCBI Taxonomy" id="2576308"/>
    <lineage>
        <taxon>Bacteria</taxon>
        <taxon>Bacillati</taxon>
        <taxon>Actinomycetota</taxon>
        <taxon>Actinomycetes</taxon>
        <taxon>Nakamurellales</taxon>
        <taxon>Nakamurellaceae</taxon>
        <taxon>Nakamurella</taxon>
    </lineage>
</organism>
<dbReference type="Gene3D" id="1.10.1040.20">
    <property type="entry name" value="ProC-like, C-terminal domain"/>
    <property type="match status" value="1"/>
</dbReference>
<dbReference type="OrthoDB" id="8650434at2"/>
<dbReference type="PANTHER" id="PTHR40459">
    <property type="entry name" value="CONSERVED HYPOTHETICAL ALANINE AND LEUCINE RICH PROTEIN"/>
    <property type="match status" value="1"/>
</dbReference>
<accession>A0A4U6QKR1</accession>